<organism evidence="4 5">
    <name type="scientific">Ktedonobacter racemifer DSM 44963</name>
    <dbReference type="NCBI Taxonomy" id="485913"/>
    <lineage>
        <taxon>Bacteria</taxon>
        <taxon>Bacillati</taxon>
        <taxon>Chloroflexota</taxon>
        <taxon>Ktedonobacteria</taxon>
        <taxon>Ktedonobacterales</taxon>
        <taxon>Ktedonobacteraceae</taxon>
        <taxon>Ktedonobacter</taxon>
    </lineage>
</organism>
<dbReference type="Gene3D" id="3.40.630.30">
    <property type="match status" value="1"/>
</dbReference>
<dbReference type="Pfam" id="PF00583">
    <property type="entry name" value="Acetyltransf_1"/>
    <property type="match status" value="1"/>
</dbReference>
<evidence type="ECO:0000313" key="5">
    <source>
        <dbReference type="Proteomes" id="UP000004508"/>
    </source>
</evidence>
<dbReference type="OrthoDB" id="9799092at2"/>
<dbReference type="RefSeq" id="WP_007917608.1">
    <property type="nucleotide sequence ID" value="NZ_ADVG01000003.1"/>
</dbReference>
<dbReference type="SUPFAM" id="SSF55729">
    <property type="entry name" value="Acyl-CoA N-acyltransferases (Nat)"/>
    <property type="match status" value="1"/>
</dbReference>
<dbReference type="InterPro" id="IPR000182">
    <property type="entry name" value="GNAT_dom"/>
</dbReference>
<dbReference type="STRING" id="485913.Krac_6591"/>
<dbReference type="Proteomes" id="UP000004508">
    <property type="component" value="Unassembled WGS sequence"/>
</dbReference>
<dbReference type="InterPro" id="IPR050832">
    <property type="entry name" value="Bact_Acetyltransf"/>
</dbReference>
<comment type="caution">
    <text evidence="4">The sequence shown here is derived from an EMBL/GenBank/DDBJ whole genome shotgun (WGS) entry which is preliminary data.</text>
</comment>
<protein>
    <submittedName>
        <fullName evidence="4">GCN5-related N-acetyltransferase</fullName>
    </submittedName>
</protein>
<dbReference type="PANTHER" id="PTHR43877">
    <property type="entry name" value="AMINOALKYLPHOSPHONATE N-ACETYLTRANSFERASE-RELATED-RELATED"/>
    <property type="match status" value="1"/>
</dbReference>
<keyword evidence="2" id="KW-0012">Acyltransferase</keyword>
<dbReference type="PROSITE" id="PS51186">
    <property type="entry name" value="GNAT"/>
    <property type="match status" value="1"/>
</dbReference>
<feature type="domain" description="N-acetyltransferase" evidence="3">
    <location>
        <begin position="1"/>
        <end position="166"/>
    </location>
</feature>
<dbReference type="CDD" id="cd04301">
    <property type="entry name" value="NAT_SF"/>
    <property type="match status" value="1"/>
</dbReference>
<gene>
    <name evidence="4" type="ORF">Krac_6591</name>
</gene>
<evidence type="ECO:0000259" key="3">
    <source>
        <dbReference type="PROSITE" id="PS51186"/>
    </source>
</evidence>
<sequence length="166" mass="19188">MLVRKLTENDLEAVWTLRLQSVKDHPEVFSLTYEETLAQGKEPILQRLRQGNRMFYLGAFKEGLVGMVRFSREEGLKLRHQGSVASVYVLPEKRGRGIGRALMQELIAQAKQLDGLEQLHLSVLTTNLAARRLYQSFGFEVYGTAPRVIKFGEQYLDEDLMMFYFR</sequence>
<dbReference type="eggNOG" id="COG0456">
    <property type="taxonomic scope" value="Bacteria"/>
</dbReference>
<evidence type="ECO:0000313" key="4">
    <source>
        <dbReference type="EMBL" id="EFH85378.1"/>
    </source>
</evidence>
<keyword evidence="1 4" id="KW-0808">Transferase</keyword>
<dbReference type="PANTHER" id="PTHR43877:SF2">
    <property type="entry name" value="AMINOALKYLPHOSPHONATE N-ACETYLTRANSFERASE-RELATED"/>
    <property type="match status" value="1"/>
</dbReference>
<proteinExistence type="predicted"/>
<keyword evidence="5" id="KW-1185">Reference proteome</keyword>
<dbReference type="AlphaFoldDB" id="D6TVH5"/>
<dbReference type="EMBL" id="ADVG01000003">
    <property type="protein sequence ID" value="EFH85378.1"/>
    <property type="molecule type" value="Genomic_DNA"/>
</dbReference>
<dbReference type="InParanoid" id="D6TVH5"/>
<reference evidence="4 5" key="1">
    <citation type="journal article" date="2011" name="Stand. Genomic Sci.">
        <title>Non-contiguous finished genome sequence and contextual data of the filamentous soil bacterium Ktedonobacter racemifer type strain (SOSP1-21).</title>
        <authorList>
            <person name="Chang Y.J."/>
            <person name="Land M."/>
            <person name="Hauser L."/>
            <person name="Chertkov O."/>
            <person name="Del Rio T.G."/>
            <person name="Nolan M."/>
            <person name="Copeland A."/>
            <person name="Tice H."/>
            <person name="Cheng J.F."/>
            <person name="Lucas S."/>
            <person name="Han C."/>
            <person name="Goodwin L."/>
            <person name="Pitluck S."/>
            <person name="Ivanova N."/>
            <person name="Ovchinikova G."/>
            <person name="Pati A."/>
            <person name="Chen A."/>
            <person name="Palaniappan K."/>
            <person name="Mavromatis K."/>
            <person name="Liolios K."/>
            <person name="Brettin T."/>
            <person name="Fiebig A."/>
            <person name="Rohde M."/>
            <person name="Abt B."/>
            <person name="Goker M."/>
            <person name="Detter J.C."/>
            <person name="Woyke T."/>
            <person name="Bristow J."/>
            <person name="Eisen J.A."/>
            <person name="Markowitz V."/>
            <person name="Hugenholtz P."/>
            <person name="Kyrpides N.C."/>
            <person name="Klenk H.P."/>
            <person name="Lapidus A."/>
        </authorList>
    </citation>
    <scope>NUCLEOTIDE SEQUENCE [LARGE SCALE GENOMIC DNA]</scope>
    <source>
        <strain evidence="5">DSM 44963</strain>
    </source>
</reference>
<accession>D6TVH5</accession>
<dbReference type="GO" id="GO:0016747">
    <property type="term" value="F:acyltransferase activity, transferring groups other than amino-acyl groups"/>
    <property type="evidence" value="ECO:0007669"/>
    <property type="project" value="InterPro"/>
</dbReference>
<evidence type="ECO:0000256" key="1">
    <source>
        <dbReference type="ARBA" id="ARBA00022679"/>
    </source>
</evidence>
<evidence type="ECO:0000256" key="2">
    <source>
        <dbReference type="ARBA" id="ARBA00023315"/>
    </source>
</evidence>
<name>D6TVH5_KTERA</name>
<dbReference type="InterPro" id="IPR016181">
    <property type="entry name" value="Acyl_CoA_acyltransferase"/>
</dbReference>